<evidence type="ECO:0000256" key="17">
    <source>
        <dbReference type="SAM" id="SignalP"/>
    </source>
</evidence>
<feature type="transmembrane region" description="Helical" evidence="16">
    <location>
        <begin position="860"/>
        <end position="884"/>
    </location>
</feature>
<dbReference type="InterPro" id="IPR015683">
    <property type="entry name" value="Ionotropic_Glu_rcpt"/>
</dbReference>
<comment type="similarity">
    <text evidence="2 13">Belongs to the glutamate-gated ion channel (TC 1.A.10.1) family.</text>
</comment>
<keyword evidence="5 17" id="KW-0732">Signal</keyword>
<dbReference type="PANTHER" id="PTHR18966">
    <property type="entry name" value="IONOTROPIC GLUTAMATE RECEPTOR"/>
    <property type="match status" value="1"/>
</dbReference>
<keyword evidence="3 13" id="KW-0813">Transport</keyword>
<evidence type="ECO:0000256" key="9">
    <source>
        <dbReference type="ARBA" id="ARBA00023170"/>
    </source>
</evidence>
<keyword evidence="10" id="KW-0325">Glycoprotein</keyword>
<evidence type="ECO:0000256" key="11">
    <source>
        <dbReference type="ARBA" id="ARBA00023286"/>
    </source>
</evidence>
<dbReference type="InterPro" id="IPR028082">
    <property type="entry name" value="Peripla_BP_I"/>
</dbReference>
<keyword evidence="4 16" id="KW-0812">Transmembrane</keyword>
<dbReference type="FunFam" id="1.10.287.70:FF:000037">
    <property type="entry name" value="Glutamate receptor"/>
    <property type="match status" value="1"/>
</dbReference>
<dbReference type="SUPFAM" id="SSF53850">
    <property type="entry name" value="Periplasmic binding protein-like II"/>
    <property type="match status" value="1"/>
</dbReference>
<evidence type="ECO:0000256" key="4">
    <source>
        <dbReference type="ARBA" id="ARBA00022692"/>
    </source>
</evidence>
<evidence type="ECO:0000256" key="14">
    <source>
        <dbReference type="PIRSR" id="PIRSR037090-50"/>
    </source>
</evidence>
<dbReference type="CDD" id="cd13686">
    <property type="entry name" value="GluR_Plant"/>
    <property type="match status" value="1"/>
</dbReference>
<keyword evidence="14" id="KW-1015">Disulfide bond</keyword>
<dbReference type="Pfam" id="PF01094">
    <property type="entry name" value="ANF_receptor"/>
    <property type="match status" value="1"/>
</dbReference>
<evidence type="ECO:0000256" key="13">
    <source>
        <dbReference type="PIRNR" id="PIRNR037090"/>
    </source>
</evidence>
<name>A0A9Q1L2U0_9CARY</name>
<comment type="caution">
    <text evidence="19">The sequence shown here is derived from an EMBL/GenBank/DDBJ whole genome shotgun (WGS) entry which is preliminary data.</text>
</comment>
<evidence type="ECO:0000256" key="6">
    <source>
        <dbReference type="ARBA" id="ARBA00022989"/>
    </source>
</evidence>
<evidence type="ECO:0000313" key="19">
    <source>
        <dbReference type="EMBL" id="KAJ8453062.1"/>
    </source>
</evidence>
<dbReference type="Gene3D" id="3.40.50.2300">
    <property type="match status" value="2"/>
</dbReference>
<dbReference type="InterPro" id="IPR017103">
    <property type="entry name" value="Iontropic_Glu_rcpt_pln"/>
</dbReference>
<protein>
    <recommendedName>
        <fullName evidence="13">Glutamate receptor</fullName>
    </recommendedName>
</protein>
<evidence type="ECO:0000313" key="20">
    <source>
        <dbReference type="Proteomes" id="UP001153076"/>
    </source>
</evidence>
<dbReference type="InterPro" id="IPR001320">
    <property type="entry name" value="Iontro_rcpt_C"/>
</dbReference>
<comment type="subcellular location">
    <subcellularLocation>
        <location evidence="1">Membrane</location>
        <topology evidence="1">Multi-pass membrane protein</topology>
    </subcellularLocation>
</comment>
<dbReference type="FunFam" id="3.40.190.10:FF:000054">
    <property type="entry name" value="Glutamate receptor"/>
    <property type="match status" value="1"/>
</dbReference>
<keyword evidence="7 13" id="KW-0406">Ion transport</keyword>
<feature type="disulfide bond" evidence="14">
    <location>
        <begin position="768"/>
        <end position="843"/>
    </location>
</feature>
<dbReference type="InterPro" id="IPR001828">
    <property type="entry name" value="ANF_lig-bd_rcpt"/>
</dbReference>
<dbReference type="FunFam" id="3.40.190.10:FF:000109">
    <property type="entry name" value="Glutamate receptor"/>
    <property type="match status" value="1"/>
</dbReference>
<feature type="domain" description="Ionotropic glutamate receptor C-terminal" evidence="18">
    <location>
        <begin position="465"/>
        <end position="839"/>
    </location>
</feature>
<evidence type="ECO:0000256" key="1">
    <source>
        <dbReference type="ARBA" id="ARBA00004141"/>
    </source>
</evidence>
<keyword evidence="9 13" id="KW-0675">Receptor</keyword>
<feature type="transmembrane region" description="Helical" evidence="16">
    <location>
        <begin position="620"/>
        <end position="637"/>
    </location>
</feature>
<feature type="compositionally biased region" description="Low complexity" evidence="15">
    <location>
        <begin position="931"/>
        <end position="945"/>
    </location>
</feature>
<dbReference type="PIRSF" id="PIRSF037090">
    <property type="entry name" value="Iontro_Glu-like_rcpt_pln"/>
    <property type="match status" value="1"/>
</dbReference>
<organism evidence="19 20">
    <name type="scientific">Carnegiea gigantea</name>
    <dbReference type="NCBI Taxonomy" id="171969"/>
    <lineage>
        <taxon>Eukaryota</taxon>
        <taxon>Viridiplantae</taxon>
        <taxon>Streptophyta</taxon>
        <taxon>Embryophyta</taxon>
        <taxon>Tracheophyta</taxon>
        <taxon>Spermatophyta</taxon>
        <taxon>Magnoliopsida</taxon>
        <taxon>eudicotyledons</taxon>
        <taxon>Gunneridae</taxon>
        <taxon>Pentapetalae</taxon>
        <taxon>Caryophyllales</taxon>
        <taxon>Cactineae</taxon>
        <taxon>Cactaceae</taxon>
        <taxon>Cactoideae</taxon>
        <taxon>Echinocereeae</taxon>
        <taxon>Carnegiea</taxon>
    </lineage>
</organism>
<dbReference type="Gene3D" id="1.10.287.70">
    <property type="match status" value="1"/>
</dbReference>
<comment type="function">
    <text evidence="13">Glutamate-gated receptor that probably acts as non-selective cation channel.</text>
</comment>
<dbReference type="FunFam" id="3.40.50.2300:FF:000081">
    <property type="entry name" value="Glutamate receptor"/>
    <property type="match status" value="1"/>
</dbReference>
<feature type="region of interest" description="Disordered" evidence="15">
    <location>
        <begin position="924"/>
        <end position="970"/>
    </location>
</feature>
<dbReference type="SMART" id="SM00079">
    <property type="entry name" value="PBPe"/>
    <property type="match status" value="1"/>
</dbReference>
<dbReference type="SUPFAM" id="SSF53822">
    <property type="entry name" value="Periplasmic binding protein-like I"/>
    <property type="match status" value="1"/>
</dbReference>
<reference evidence="19" key="1">
    <citation type="submission" date="2022-04" db="EMBL/GenBank/DDBJ databases">
        <title>Carnegiea gigantea Genome sequencing and assembly v2.</title>
        <authorList>
            <person name="Copetti D."/>
            <person name="Sanderson M.J."/>
            <person name="Burquez A."/>
            <person name="Wojciechowski M.F."/>
        </authorList>
    </citation>
    <scope>NUCLEOTIDE SEQUENCE</scope>
    <source>
        <strain evidence="19">SGP5-SGP5p</strain>
        <tissue evidence="19">Aerial part</tissue>
    </source>
</reference>
<dbReference type="FunFam" id="3.40.190.10:FF:000039">
    <property type="entry name" value="Glutamate receptor"/>
    <property type="match status" value="1"/>
</dbReference>
<feature type="chain" id="PRO_5040463920" description="Glutamate receptor" evidence="17">
    <location>
        <begin position="25"/>
        <end position="970"/>
    </location>
</feature>
<dbReference type="Proteomes" id="UP001153076">
    <property type="component" value="Unassembled WGS sequence"/>
</dbReference>
<sequence>MKPLLIVSWIRILWIVMCLRSTMALEEVHVGAIFCLGTINGKVSKFAMDAAVADINSDPSILGGRNLSLQIHDANYNGFLSIMGALQFMEKDSVAIIGPQTSIMAHVLSHLANELHVPLLSFTALDPTLSPIQYPYFIQTAPNDLFQMTAIAEMVSYYGWAKVIAIYTDDEQSRNGITALGDKLTERRCKIAYKAVLPPDIRGKMNFVMEELSKVKNMESRVLVVNTLSTYGPIIMRAAKRLGMMEDGYVWIATAWLPSILDSQLRPDIFDVAQGLVTLRPHTPDSQRKKEFTARWNQLSKGAIGLNVYGLYAYDTVWLLARAIKAFLDQGNNISFSNDPSLTAVAGGSMNLSALSVFDGGNQLLQIILDTNMTGLTGPIWYDSKSNRFLVNPSFDVINLVGNKLRQIGYWSNYSGLSVVAPEILRSRPQNRSSASQKLYSVVWPGGAKKKPRGWVFPRDGKKLRIGVPRRVSFQEFVSEDKHTHDAHGYVIDVFLAAVKLLPYAVPFEFIFFGDGRQNPSYTELVTWITTGEFDAAVGDIAIVTNRTKIVDYTQPFTDSGLVVVAPVRKLSSSHWSFLGPLTPHMWAMTAAFLVIVGVVIWILEHRLNDEFRGPPRKQLITILWFSLSTLFLAQTFSGTSFKKYCDFCEFLGENTVSTLGRMVLVIWLFVVLIIQSSYTASLTSFLTVQHLSSSVKGIDSLITSAQPIGFQRGSFAENYLNEELNIPKSRLMPLNSPEEYADALLKRRVAAVVDERPYVDLFLSNHCQFAIAGQEFTKGGWGFVSIMLYSSSLMHKSGLWSPSAFKRDSPLAVDMSTALLELSENGSLQNITETWLKNRSKCSTQSAVNDTDQLKPDNFIGLFIICGVACVVALVTHFGLMIYQFHRDLRKDPEPPSRRSSGSSRLKAFASFLDRKEDLRKRRLKRKRFSASSSNGSSRAEVGSRGQSYPREFDMYQESPSNNSNVWNG</sequence>
<keyword evidence="11 13" id="KW-1071">Ligand-gated ion channel</keyword>
<evidence type="ECO:0000256" key="15">
    <source>
        <dbReference type="SAM" id="MobiDB-lite"/>
    </source>
</evidence>
<dbReference type="InterPro" id="IPR044440">
    <property type="entry name" value="GABAb_receptor_plant_PBP1"/>
</dbReference>
<evidence type="ECO:0000256" key="2">
    <source>
        <dbReference type="ARBA" id="ARBA00008685"/>
    </source>
</evidence>
<dbReference type="GO" id="GO:0016020">
    <property type="term" value="C:membrane"/>
    <property type="evidence" value="ECO:0007669"/>
    <property type="project" value="UniProtKB-SubCell"/>
</dbReference>
<keyword evidence="12 13" id="KW-0407">Ion channel</keyword>
<dbReference type="OrthoDB" id="5984008at2759"/>
<keyword evidence="6 16" id="KW-1133">Transmembrane helix</keyword>
<evidence type="ECO:0000259" key="18">
    <source>
        <dbReference type="SMART" id="SM00079"/>
    </source>
</evidence>
<evidence type="ECO:0000256" key="12">
    <source>
        <dbReference type="ARBA" id="ARBA00023303"/>
    </source>
</evidence>
<dbReference type="EMBL" id="JAKOGI010000002">
    <property type="protein sequence ID" value="KAJ8453062.1"/>
    <property type="molecule type" value="Genomic_DNA"/>
</dbReference>
<keyword evidence="20" id="KW-1185">Reference proteome</keyword>
<evidence type="ECO:0000256" key="8">
    <source>
        <dbReference type="ARBA" id="ARBA00023136"/>
    </source>
</evidence>
<accession>A0A9Q1L2U0</accession>
<evidence type="ECO:0000256" key="10">
    <source>
        <dbReference type="ARBA" id="ARBA00023180"/>
    </source>
</evidence>
<gene>
    <name evidence="19" type="ORF">Cgig2_014825</name>
</gene>
<evidence type="ECO:0000256" key="5">
    <source>
        <dbReference type="ARBA" id="ARBA00022729"/>
    </source>
</evidence>
<keyword evidence="8 13" id="KW-0472">Membrane</keyword>
<feature type="signal peptide" evidence="17">
    <location>
        <begin position="1"/>
        <end position="24"/>
    </location>
</feature>
<evidence type="ECO:0000256" key="7">
    <source>
        <dbReference type="ARBA" id="ARBA00023065"/>
    </source>
</evidence>
<proteinExistence type="inferred from homology"/>
<evidence type="ECO:0000256" key="3">
    <source>
        <dbReference type="ARBA" id="ARBA00022448"/>
    </source>
</evidence>
<dbReference type="AlphaFoldDB" id="A0A9Q1L2U0"/>
<evidence type="ECO:0000256" key="16">
    <source>
        <dbReference type="SAM" id="Phobius"/>
    </source>
</evidence>
<feature type="compositionally biased region" description="Polar residues" evidence="15">
    <location>
        <begin position="959"/>
        <end position="970"/>
    </location>
</feature>
<dbReference type="Pfam" id="PF00060">
    <property type="entry name" value="Lig_chan"/>
    <property type="match status" value="1"/>
</dbReference>
<dbReference type="Gene3D" id="3.40.190.10">
    <property type="entry name" value="Periplasmic binding protein-like II"/>
    <property type="match status" value="1"/>
</dbReference>
<feature type="transmembrane region" description="Helical" evidence="16">
    <location>
        <begin position="586"/>
        <end position="604"/>
    </location>
</feature>
<dbReference type="GO" id="GO:0015276">
    <property type="term" value="F:ligand-gated monoatomic ion channel activity"/>
    <property type="evidence" value="ECO:0007669"/>
    <property type="project" value="InterPro"/>
</dbReference>
<dbReference type="CDD" id="cd19990">
    <property type="entry name" value="PBP1_GABAb_receptor_plant"/>
    <property type="match status" value="1"/>
</dbReference>